<keyword evidence="3" id="KW-1185">Reference proteome</keyword>
<dbReference type="PANTHER" id="PTHR11439">
    <property type="entry name" value="GAG-POL-RELATED RETROTRANSPOSON"/>
    <property type="match status" value="1"/>
</dbReference>
<dbReference type="Proteomes" id="UP000765509">
    <property type="component" value="Unassembled WGS sequence"/>
</dbReference>
<protein>
    <recommendedName>
        <fullName evidence="1">Reverse transcriptase Ty1/copia-type domain-containing protein</fullName>
    </recommendedName>
</protein>
<dbReference type="Pfam" id="PF07727">
    <property type="entry name" value="RVT_2"/>
    <property type="match status" value="1"/>
</dbReference>
<feature type="domain" description="Reverse transcriptase Ty1/copia-type" evidence="1">
    <location>
        <begin position="1"/>
        <end position="49"/>
    </location>
</feature>
<accession>A0A9Q3IK75</accession>
<organism evidence="2 3">
    <name type="scientific">Austropuccinia psidii MF-1</name>
    <dbReference type="NCBI Taxonomy" id="1389203"/>
    <lineage>
        <taxon>Eukaryota</taxon>
        <taxon>Fungi</taxon>
        <taxon>Dikarya</taxon>
        <taxon>Basidiomycota</taxon>
        <taxon>Pucciniomycotina</taxon>
        <taxon>Pucciniomycetes</taxon>
        <taxon>Pucciniales</taxon>
        <taxon>Sphaerophragmiaceae</taxon>
        <taxon>Austropuccinia</taxon>
    </lineage>
</organism>
<dbReference type="OrthoDB" id="2517509at2759"/>
<sequence length="244" mass="27720">MEDLGKAKYALGIRITQETNCISLLKDKFIDRILEEFNLTNAKPTAAPLPGNSKDLKNPMEEQPQKVPLNYWRAIGLLKYLVQCTRPDLAFSVSFLSQFLETPRSSHFKAVEHVLKYLIGTKSFTLKLELNLLKHQQTSILGFSDADWGGTKEYKSFSGLLIYYFGTIGWRSHKEEVVALSSAEAEYNALKTYNGLGNLFMKHLKYNLKVSYILTTKVLLQSLQITSIIMEQDTSIFDYILSGT</sequence>
<gene>
    <name evidence="2" type="ORF">O181_081765</name>
</gene>
<dbReference type="InterPro" id="IPR013103">
    <property type="entry name" value="RVT_2"/>
</dbReference>
<dbReference type="EMBL" id="AVOT02046743">
    <property type="protein sequence ID" value="MBW0542050.1"/>
    <property type="molecule type" value="Genomic_DNA"/>
</dbReference>
<evidence type="ECO:0000259" key="1">
    <source>
        <dbReference type="Pfam" id="PF07727"/>
    </source>
</evidence>
<evidence type="ECO:0000313" key="2">
    <source>
        <dbReference type="EMBL" id="MBW0542050.1"/>
    </source>
</evidence>
<dbReference type="PANTHER" id="PTHR11439:SF467">
    <property type="entry name" value="INTEGRASE CATALYTIC DOMAIN-CONTAINING PROTEIN"/>
    <property type="match status" value="1"/>
</dbReference>
<comment type="caution">
    <text evidence="2">The sequence shown here is derived from an EMBL/GenBank/DDBJ whole genome shotgun (WGS) entry which is preliminary data.</text>
</comment>
<proteinExistence type="predicted"/>
<reference evidence="2" key="1">
    <citation type="submission" date="2021-03" db="EMBL/GenBank/DDBJ databases">
        <title>Draft genome sequence of rust myrtle Austropuccinia psidii MF-1, a brazilian biotype.</title>
        <authorList>
            <person name="Quecine M.C."/>
            <person name="Pachon D.M.R."/>
            <person name="Bonatelli M.L."/>
            <person name="Correr F.H."/>
            <person name="Franceschini L.M."/>
            <person name="Leite T.F."/>
            <person name="Margarido G.R.A."/>
            <person name="Almeida C.A."/>
            <person name="Ferrarezi J.A."/>
            <person name="Labate C.A."/>
        </authorList>
    </citation>
    <scope>NUCLEOTIDE SEQUENCE</scope>
    <source>
        <strain evidence="2">MF-1</strain>
    </source>
</reference>
<evidence type="ECO:0000313" key="3">
    <source>
        <dbReference type="Proteomes" id="UP000765509"/>
    </source>
</evidence>
<dbReference type="AlphaFoldDB" id="A0A9Q3IK75"/>
<name>A0A9Q3IK75_9BASI</name>